<dbReference type="PANTHER" id="PTHR30294">
    <property type="entry name" value="MEMBRANE COMPONENT OF ABC TRANSPORTER YHHJ-RELATED"/>
    <property type="match status" value="1"/>
</dbReference>
<name>A0A1I8JCW0_9PLAT</name>
<feature type="transmembrane region" description="Helical" evidence="6">
    <location>
        <begin position="201"/>
        <end position="224"/>
    </location>
</feature>
<comment type="subcellular location">
    <subcellularLocation>
        <location evidence="1">Cell membrane</location>
        <topology evidence="1">Multi-pass membrane protein</topology>
    </subcellularLocation>
</comment>
<evidence type="ECO:0000256" key="1">
    <source>
        <dbReference type="ARBA" id="ARBA00004651"/>
    </source>
</evidence>
<sequence>EIKSSNRTPELIRDSASSLESFRSLPKPRRIGAVVLKDFTNMIRRIGFLLFQFSLPVLQIVLFCLCVGPEPRDLRLAIVNDDVSGNYSREFIESLDGKKLGKVIFPDLQQARAEVLSANALRLINPVGLSNETLRQGSLHLEMDDTNYQVSAVLQKTIAKHLQDFIGDLLEKQGQPRVLASLPVEYKPPLLGSKDPTFTEFMAPGMIITILFFLSTGLTAVTFVSERRHGLLDRS</sequence>
<feature type="domain" description="ABC-2 type transporter transmembrane" evidence="7">
    <location>
        <begin position="47"/>
        <end position="233"/>
    </location>
</feature>
<keyword evidence="2" id="KW-1003">Cell membrane</keyword>
<evidence type="ECO:0000256" key="3">
    <source>
        <dbReference type="ARBA" id="ARBA00022692"/>
    </source>
</evidence>
<organism evidence="8 9">
    <name type="scientific">Macrostomum lignano</name>
    <dbReference type="NCBI Taxonomy" id="282301"/>
    <lineage>
        <taxon>Eukaryota</taxon>
        <taxon>Metazoa</taxon>
        <taxon>Spiralia</taxon>
        <taxon>Lophotrochozoa</taxon>
        <taxon>Platyhelminthes</taxon>
        <taxon>Rhabditophora</taxon>
        <taxon>Macrostomorpha</taxon>
        <taxon>Macrostomida</taxon>
        <taxon>Macrostomidae</taxon>
        <taxon>Macrostomum</taxon>
    </lineage>
</organism>
<reference evidence="9" key="1">
    <citation type="submission" date="2016-11" db="UniProtKB">
        <authorList>
            <consortium name="WormBaseParasite"/>
        </authorList>
    </citation>
    <scope>IDENTIFICATION</scope>
</reference>
<dbReference type="GO" id="GO:0140359">
    <property type="term" value="F:ABC-type transporter activity"/>
    <property type="evidence" value="ECO:0007669"/>
    <property type="project" value="InterPro"/>
</dbReference>
<evidence type="ECO:0000256" key="5">
    <source>
        <dbReference type="ARBA" id="ARBA00023136"/>
    </source>
</evidence>
<dbReference type="PANTHER" id="PTHR30294:SF38">
    <property type="entry name" value="TRANSPORT PERMEASE PROTEIN"/>
    <property type="match status" value="1"/>
</dbReference>
<evidence type="ECO:0000313" key="9">
    <source>
        <dbReference type="WBParaSite" id="maker-uti_cns_0046797-snap-gene-0.10-mRNA-1"/>
    </source>
</evidence>
<dbReference type="InterPro" id="IPR013525">
    <property type="entry name" value="ABC2_TM"/>
</dbReference>
<proteinExistence type="predicted"/>
<dbReference type="WBParaSite" id="maker-uti_cns_0046797-snap-gene-0.10-mRNA-1">
    <property type="protein sequence ID" value="maker-uti_cns_0046797-snap-gene-0.10-mRNA-1"/>
    <property type="gene ID" value="maker-uti_cns_0046797-snap-gene-0.10"/>
</dbReference>
<protein>
    <submittedName>
        <fullName evidence="9">RND transporter, hydrophobe/amphiphile efflux-1/heavy metal efflux family, permease protein</fullName>
    </submittedName>
</protein>
<dbReference type="InterPro" id="IPR051449">
    <property type="entry name" value="ABC-2_transporter_component"/>
</dbReference>
<evidence type="ECO:0000256" key="2">
    <source>
        <dbReference type="ARBA" id="ARBA00022475"/>
    </source>
</evidence>
<keyword evidence="4 6" id="KW-1133">Transmembrane helix</keyword>
<dbReference type="GO" id="GO:0005886">
    <property type="term" value="C:plasma membrane"/>
    <property type="evidence" value="ECO:0007669"/>
    <property type="project" value="UniProtKB-SubCell"/>
</dbReference>
<keyword evidence="5 6" id="KW-0472">Membrane</keyword>
<feature type="transmembrane region" description="Helical" evidence="6">
    <location>
        <begin position="46"/>
        <end position="68"/>
    </location>
</feature>
<keyword evidence="3 6" id="KW-0812">Transmembrane</keyword>
<accession>A0A1I8JCW0</accession>
<evidence type="ECO:0000256" key="4">
    <source>
        <dbReference type="ARBA" id="ARBA00022989"/>
    </source>
</evidence>
<dbReference type="Proteomes" id="UP000095280">
    <property type="component" value="Unplaced"/>
</dbReference>
<evidence type="ECO:0000313" key="8">
    <source>
        <dbReference type="Proteomes" id="UP000095280"/>
    </source>
</evidence>
<evidence type="ECO:0000256" key="6">
    <source>
        <dbReference type="SAM" id="Phobius"/>
    </source>
</evidence>
<dbReference type="AlphaFoldDB" id="A0A1I8JCW0"/>
<dbReference type="Pfam" id="PF12698">
    <property type="entry name" value="ABC2_membrane_3"/>
    <property type="match status" value="1"/>
</dbReference>
<evidence type="ECO:0000259" key="7">
    <source>
        <dbReference type="Pfam" id="PF12698"/>
    </source>
</evidence>
<keyword evidence="8" id="KW-1185">Reference proteome</keyword>